<dbReference type="Gene3D" id="1.10.1450.10">
    <property type="entry name" value="Tetraspanin"/>
    <property type="match status" value="1"/>
</dbReference>
<proteinExistence type="inferred from homology"/>
<evidence type="ECO:0000256" key="1">
    <source>
        <dbReference type="ARBA" id="ARBA00004141"/>
    </source>
</evidence>
<dbReference type="SUPFAM" id="SSF48652">
    <property type="entry name" value="Tetraspanin"/>
    <property type="match status" value="1"/>
</dbReference>
<dbReference type="PRINTS" id="PR00259">
    <property type="entry name" value="TMFOUR"/>
</dbReference>
<dbReference type="Pfam" id="PF00335">
    <property type="entry name" value="Tetraspanin"/>
    <property type="match status" value="1"/>
</dbReference>
<dbReference type="InterPro" id="IPR000301">
    <property type="entry name" value="Tetraspanin_animals"/>
</dbReference>
<keyword evidence="3 7" id="KW-0812">Transmembrane</keyword>
<dbReference type="KEGG" id="tnl:113493308"/>
<organism evidence="8 9">
    <name type="scientific">Trichoplusia ni</name>
    <name type="common">Cabbage looper</name>
    <dbReference type="NCBI Taxonomy" id="7111"/>
    <lineage>
        <taxon>Eukaryota</taxon>
        <taxon>Metazoa</taxon>
        <taxon>Ecdysozoa</taxon>
        <taxon>Arthropoda</taxon>
        <taxon>Hexapoda</taxon>
        <taxon>Insecta</taxon>
        <taxon>Pterygota</taxon>
        <taxon>Neoptera</taxon>
        <taxon>Endopterygota</taxon>
        <taxon>Lepidoptera</taxon>
        <taxon>Glossata</taxon>
        <taxon>Ditrysia</taxon>
        <taxon>Noctuoidea</taxon>
        <taxon>Noctuidae</taxon>
        <taxon>Plusiinae</taxon>
        <taxon>Trichoplusia</taxon>
    </lineage>
</organism>
<feature type="disulfide bond" evidence="6">
    <location>
        <begin position="147"/>
        <end position="168"/>
    </location>
</feature>
<feature type="transmembrane region" description="Helical" evidence="7">
    <location>
        <begin position="57"/>
        <end position="75"/>
    </location>
</feature>
<dbReference type="OrthoDB" id="9972904at2759"/>
<dbReference type="GO" id="GO:0005886">
    <property type="term" value="C:plasma membrane"/>
    <property type="evidence" value="ECO:0007669"/>
    <property type="project" value="TreeGrafter"/>
</dbReference>
<keyword evidence="6" id="KW-1015">Disulfide bond</keyword>
<gene>
    <name evidence="9" type="primary">LOC113493308</name>
</gene>
<evidence type="ECO:0000256" key="5">
    <source>
        <dbReference type="ARBA" id="ARBA00023136"/>
    </source>
</evidence>
<dbReference type="PANTHER" id="PTHR19282:SF252">
    <property type="entry name" value="TETRASPANIN"/>
    <property type="match status" value="1"/>
</dbReference>
<evidence type="ECO:0000256" key="7">
    <source>
        <dbReference type="RuleBase" id="RU361218"/>
    </source>
</evidence>
<feature type="disulfide bond" evidence="6">
    <location>
        <begin position="146"/>
        <end position="188"/>
    </location>
</feature>
<comment type="subcellular location">
    <subcellularLocation>
        <location evidence="1 7">Membrane</location>
        <topology evidence="1 7">Multi-pass membrane protein</topology>
    </subcellularLocation>
</comment>
<evidence type="ECO:0000256" key="6">
    <source>
        <dbReference type="PIRSR" id="PIRSR002419-1"/>
    </source>
</evidence>
<feature type="transmembrane region" description="Helical" evidence="7">
    <location>
        <begin position="87"/>
        <end position="109"/>
    </location>
</feature>
<feature type="transmembrane region" description="Helical" evidence="7">
    <location>
        <begin position="12"/>
        <end position="37"/>
    </location>
</feature>
<dbReference type="CDD" id="cd03127">
    <property type="entry name" value="tetraspanin_LEL"/>
    <property type="match status" value="1"/>
</dbReference>
<evidence type="ECO:0000256" key="4">
    <source>
        <dbReference type="ARBA" id="ARBA00022989"/>
    </source>
</evidence>
<dbReference type="InterPro" id="IPR018499">
    <property type="entry name" value="Tetraspanin/Peripherin"/>
</dbReference>
<comment type="similarity">
    <text evidence="2 7">Belongs to the tetraspanin (TM4SF) family.</text>
</comment>
<keyword evidence="5 7" id="KW-0472">Membrane</keyword>
<dbReference type="PANTHER" id="PTHR19282">
    <property type="entry name" value="TETRASPANIN"/>
    <property type="match status" value="1"/>
</dbReference>
<dbReference type="InParanoid" id="A0A7E5VFG7"/>
<keyword evidence="4 7" id="KW-1133">Transmembrane helix</keyword>
<dbReference type="AlphaFoldDB" id="A0A7E5VFG7"/>
<dbReference type="GeneID" id="113493308"/>
<name>A0A7E5VFG7_TRINI</name>
<evidence type="ECO:0000313" key="8">
    <source>
        <dbReference type="Proteomes" id="UP000322000"/>
    </source>
</evidence>
<evidence type="ECO:0000256" key="2">
    <source>
        <dbReference type="ARBA" id="ARBA00006840"/>
    </source>
</evidence>
<evidence type="ECO:0000313" key="9">
    <source>
        <dbReference type="RefSeq" id="XP_026727033.1"/>
    </source>
</evidence>
<dbReference type="RefSeq" id="XP_026727033.1">
    <property type="nucleotide sequence ID" value="XM_026871232.1"/>
</dbReference>
<dbReference type="InterPro" id="IPR008952">
    <property type="entry name" value="Tetraspanin_EC2_sf"/>
</dbReference>
<sequence length="237" mass="26574">MGNQFKNVAVIACLKSFLFAYAMMYWFMGLVLLAIGLWAELRLHRYLELSPDFSGTAIYVILGLSCLIVIVNVFALNSIRKGHMVMLYVYAAFLGCVFIMNIGIAASIYCFWDTFPKSLQDGMTQTIVTYEPPKANFDFAQEYFHCCGVSNYTDWIRLSPQKVIPISCCIDPNNCVTANYGDVYQLGCYDVIIEYLRSNMDLLLGASCGAAFLPIFGIGMSCCLANHLKKSKYDNVN</sequence>
<dbReference type="PIRSF" id="PIRSF002419">
    <property type="entry name" value="Tetraspanin"/>
    <property type="match status" value="1"/>
</dbReference>
<dbReference type="Proteomes" id="UP000322000">
    <property type="component" value="Chromosome 4"/>
</dbReference>
<evidence type="ECO:0000256" key="3">
    <source>
        <dbReference type="ARBA" id="ARBA00022692"/>
    </source>
</evidence>
<protein>
    <recommendedName>
        <fullName evidence="7">Tetraspanin</fullName>
    </recommendedName>
</protein>
<keyword evidence="8" id="KW-1185">Reference proteome</keyword>
<accession>A0A7E5VFG7</accession>
<reference evidence="9" key="1">
    <citation type="submission" date="2025-08" db="UniProtKB">
        <authorList>
            <consortium name="RefSeq"/>
        </authorList>
    </citation>
    <scope>IDENTIFICATION</scope>
</reference>
<feature type="transmembrane region" description="Helical" evidence="7">
    <location>
        <begin position="202"/>
        <end position="225"/>
    </location>
</feature>